<reference evidence="2 3" key="1">
    <citation type="journal article" date="2023" name="J. Hered.">
        <title>Chromosome-level genome of the wood stork (Mycteria americana) provides insight into avian chromosome evolution.</title>
        <authorList>
            <person name="Flamio R. Jr."/>
            <person name="Ramstad K.M."/>
        </authorList>
    </citation>
    <scope>NUCLEOTIDE SEQUENCE [LARGE SCALE GENOMIC DNA]</scope>
    <source>
        <strain evidence="2">JAX WOST 10</strain>
    </source>
</reference>
<gene>
    <name evidence="2" type="ORF">QYF61_021374</name>
</gene>
<feature type="compositionally biased region" description="Basic and acidic residues" evidence="1">
    <location>
        <begin position="59"/>
        <end position="82"/>
    </location>
</feature>
<comment type="caution">
    <text evidence="2">The sequence shown here is derived from an EMBL/GenBank/DDBJ whole genome shotgun (WGS) entry which is preliminary data.</text>
</comment>
<evidence type="ECO:0000313" key="2">
    <source>
        <dbReference type="EMBL" id="KAK4806538.1"/>
    </source>
</evidence>
<protein>
    <submittedName>
        <fullName evidence="2">Uncharacterized protein</fullName>
    </submittedName>
</protein>
<feature type="compositionally biased region" description="Gly residues" evidence="1">
    <location>
        <begin position="157"/>
        <end position="166"/>
    </location>
</feature>
<feature type="compositionally biased region" description="Basic and acidic residues" evidence="1">
    <location>
        <begin position="168"/>
        <end position="178"/>
    </location>
</feature>
<sequence length="476" mass="54621">MRRRMWRRRRRRRGRGYNEQQEVRARGGKGVCWRQQDAPSGEREGGKRRQSREEEEEEGEKRGGKRKQEEKDDEEEKARRGGEGGSGRGKRMVGQQEATRGGREGGGGKTRQEEATVREGSVRGGRGKGRGGEEKGEEEEEVEEEEKEEEEEERSTRGGGGEGGGGNRRHEEPKEERGLGCNIGSATGNRNRMWKRRQQEAREGNRRRKRRQQGVEEEEQEEAAGGQGEQEAMIPLSSVDLYVMTRRLPGLSTECKGREGPWDVIWEPFDLGLNCRLSSWLDLGTALSLWACLVIAGPEPHPNQWIDFLASLKATIPRPVLLALLRYCGAGAWLERHLFPQYKKDIEVLECVQRRATKLVKGLEHKSDKEQLRELELFSLEKRRLKGHLLALYSYLKGGCSEVGVNLFSQVTSDRTRGNGLKLRQERFRLHIRNNFFTERLVKHWNWLPRLPREVVESPPLEVLKRCVDVALRDMV</sequence>
<feature type="region of interest" description="Disordered" evidence="1">
    <location>
        <begin position="1"/>
        <end position="232"/>
    </location>
</feature>
<evidence type="ECO:0000313" key="3">
    <source>
        <dbReference type="Proteomes" id="UP001333110"/>
    </source>
</evidence>
<evidence type="ECO:0000256" key="1">
    <source>
        <dbReference type="SAM" id="MobiDB-lite"/>
    </source>
</evidence>
<dbReference type="EMBL" id="JAUNZN010000039">
    <property type="protein sequence ID" value="KAK4806538.1"/>
    <property type="molecule type" value="Genomic_DNA"/>
</dbReference>
<dbReference type="Proteomes" id="UP001333110">
    <property type="component" value="Unassembled WGS sequence"/>
</dbReference>
<keyword evidence="3" id="KW-1185">Reference proteome</keyword>
<organism evidence="2 3">
    <name type="scientific">Mycteria americana</name>
    <name type="common">Wood stork</name>
    <dbReference type="NCBI Taxonomy" id="33587"/>
    <lineage>
        <taxon>Eukaryota</taxon>
        <taxon>Metazoa</taxon>
        <taxon>Chordata</taxon>
        <taxon>Craniata</taxon>
        <taxon>Vertebrata</taxon>
        <taxon>Euteleostomi</taxon>
        <taxon>Archelosauria</taxon>
        <taxon>Archosauria</taxon>
        <taxon>Dinosauria</taxon>
        <taxon>Saurischia</taxon>
        <taxon>Theropoda</taxon>
        <taxon>Coelurosauria</taxon>
        <taxon>Aves</taxon>
        <taxon>Neognathae</taxon>
        <taxon>Neoaves</taxon>
        <taxon>Aequornithes</taxon>
        <taxon>Ciconiiformes</taxon>
        <taxon>Ciconiidae</taxon>
        <taxon>Mycteria</taxon>
    </lineage>
</organism>
<feature type="compositionally biased region" description="Basic residues" evidence="1">
    <location>
        <begin position="1"/>
        <end position="15"/>
    </location>
</feature>
<proteinExistence type="predicted"/>
<accession>A0AAN7RSU4</accession>
<feature type="compositionally biased region" description="Basic and acidic residues" evidence="1">
    <location>
        <begin position="110"/>
        <end position="121"/>
    </location>
</feature>
<feature type="compositionally biased region" description="Acidic residues" evidence="1">
    <location>
        <begin position="135"/>
        <end position="153"/>
    </location>
</feature>
<dbReference type="AlphaFoldDB" id="A0AAN7RSU4"/>
<name>A0AAN7RSU4_MYCAM</name>